<sequence length="60" mass="7055">MCIIWSIILIIIKMPLSGPNFKMNRRKRHSNSNCFQLLIQCRTVLFSYSYFNILCCAGRP</sequence>
<accession>A0A0L8FSV0</accession>
<organism evidence="1">
    <name type="scientific">Octopus bimaculoides</name>
    <name type="common">California two-spotted octopus</name>
    <dbReference type="NCBI Taxonomy" id="37653"/>
    <lineage>
        <taxon>Eukaryota</taxon>
        <taxon>Metazoa</taxon>
        <taxon>Spiralia</taxon>
        <taxon>Lophotrochozoa</taxon>
        <taxon>Mollusca</taxon>
        <taxon>Cephalopoda</taxon>
        <taxon>Coleoidea</taxon>
        <taxon>Octopodiformes</taxon>
        <taxon>Octopoda</taxon>
        <taxon>Incirrata</taxon>
        <taxon>Octopodidae</taxon>
        <taxon>Octopus</taxon>
    </lineage>
</organism>
<evidence type="ECO:0000313" key="1">
    <source>
        <dbReference type="EMBL" id="KOF67723.1"/>
    </source>
</evidence>
<dbReference type="AlphaFoldDB" id="A0A0L8FSV0"/>
<protein>
    <submittedName>
        <fullName evidence="1">Uncharacterized protein</fullName>
    </submittedName>
</protein>
<reference evidence="1" key="1">
    <citation type="submission" date="2015-07" db="EMBL/GenBank/DDBJ databases">
        <title>MeaNS - Measles Nucleotide Surveillance Program.</title>
        <authorList>
            <person name="Tran T."/>
            <person name="Druce J."/>
        </authorList>
    </citation>
    <scope>NUCLEOTIDE SEQUENCE</scope>
    <source>
        <strain evidence="1">UCB-OBI-ISO-001</strain>
        <tissue evidence="1">Gonad</tissue>
    </source>
</reference>
<dbReference type="EMBL" id="KQ426816">
    <property type="protein sequence ID" value="KOF67723.1"/>
    <property type="molecule type" value="Genomic_DNA"/>
</dbReference>
<gene>
    <name evidence="1" type="ORF">OCBIM_22008943mg</name>
</gene>
<name>A0A0L8FSV0_OCTBM</name>
<proteinExistence type="predicted"/>